<dbReference type="PROSITE" id="PS51186">
    <property type="entry name" value="GNAT"/>
    <property type="match status" value="1"/>
</dbReference>
<evidence type="ECO:0000313" key="5">
    <source>
        <dbReference type="Proteomes" id="UP000320055"/>
    </source>
</evidence>
<dbReference type="AlphaFoldDB" id="A0A563VQG0"/>
<accession>A0A563VQG0</accession>
<evidence type="ECO:0000259" key="3">
    <source>
        <dbReference type="PROSITE" id="PS51186"/>
    </source>
</evidence>
<evidence type="ECO:0000313" key="4">
    <source>
        <dbReference type="EMBL" id="VEP13708.1"/>
    </source>
</evidence>
<evidence type="ECO:0000256" key="1">
    <source>
        <dbReference type="ARBA" id="ARBA00022679"/>
    </source>
</evidence>
<dbReference type="EMBL" id="CAACVJ010000128">
    <property type="protein sequence ID" value="VEP13708.1"/>
    <property type="molecule type" value="Genomic_DNA"/>
</dbReference>
<dbReference type="InterPro" id="IPR050680">
    <property type="entry name" value="YpeA/RimI_acetyltransf"/>
</dbReference>
<protein>
    <recommendedName>
        <fullName evidence="3">N-acetyltransferase domain-containing protein</fullName>
    </recommendedName>
</protein>
<dbReference type="Gene3D" id="3.40.630.30">
    <property type="match status" value="1"/>
</dbReference>
<dbReference type="PANTHER" id="PTHR43420">
    <property type="entry name" value="ACETYLTRANSFERASE"/>
    <property type="match status" value="1"/>
</dbReference>
<dbReference type="OrthoDB" id="9799092at2"/>
<dbReference type="InterPro" id="IPR000182">
    <property type="entry name" value="GNAT_dom"/>
</dbReference>
<keyword evidence="2" id="KW-0012">Acyltransferase</keyword>
<sequence length="173" mass="20514">MKIKKLIKHDAENYRNIRLEALDNNPDFFGTMYHEEAIMTIDTFREKIPVDKNNFILGCYKDKDLIGIVAFHQESRMKLRHKAYIRSMYVQPKYRKKGIGKLLLNELIERAKAIKEIEILLLDVVTNNLPAKQLYLSFGFQIYGIEKMAYKLNHQYFDMESMSLQIKSLFLSR</sequence>
<reference evidence="4 5" key="1">
    <citation type="submission" date="2019-01" db="EMBL/GenBank/DDBJ databases">
        <authorList>
            <person name="Brito A."/>
        </authorList>
    </citation>
    <scope>NUCLEOTIDE SEQUENCE [LARGE SCALE GENOMIC DNA]</scope>
    <source>
        <strain evidence="4">1</strain>
    </source>
</reference>
<feature type="domain" description="N-acetyltransferase" evidence="3">
    <location>
        <begin position="1"/>
        <end position="167"/>
    </location>
</feature>
<dbReference type="GO" id="GO:0016747">
    <property type="term" value="F:acyltransferase activity, transferring groups other than amino-acyl groups"/>
    <property type="evidence" value="ECO:0007669"/>
    <property type="project" value="InterPro"/>
</dbReference>
<evidence type="ECO:0000256" key="2">
    <source>
        <dbReference type="ARBA" id="ARBA00023315"/>
    </source>
</evidence>
<dbReference type="CDD" id="cd04301">
    <property type="entry name" value="NAT_SF"/>
    <property type="match status" value="1"/>
</dbReference>
<keyword evidence="1" id="KW-0808">Transferase</keyword>
<dbReference type="Pfam" id="PF13420">
    <property type="entry name" value="Acetyltransf_4"/>
    <property type="match status" value="1"/>
</dbReference>
<gene>
    <name evidence="4" type="ORF">H1P_2130008</name>
</gene>
<dbReference type="InterPro" id="IPR016181">
    <property type="entry name" value="Acyl_CoA_acyltransferase"/>
</dbReference>
<keyword evidence="5" id="KW-1185">Reference proteome</keyword>
<proteinExistence type="predicted"/>
<dbReference type="PANTHER" id="PTHR43420:SF52">
    <property type="entry name" value="N-ACETYLTRANSFERASE YODP"/>
    <property type="match status" value="1"/>
</dbReference>
<name>A0A563VQG0_9CYAN</name>
<dbReference type="Proteomes" id="UP000320055">
    <property type="component" value="Unassembled WGS sequence"/>
</dbReference>
<dbReference type="SUPFAM" id="SSF55729">
    <property type="entry name" value="Acyl-CoA N-acyltransferases (Nat)"/>
    <property type="match status" value="1"/>
</dbReference>
<dbReference type="RefSeq" id="WP_144871949.1">
    <property type="nucleotide sequence ID" value="NZ_LR213961.1"/>
</dbReference>
<organism evidence="4 5">
    <name type="scientific">Hyella patelloides LEGE 07179</name>
    <dbReference type="NCBI Taxonomy" id="945734"/>
    <lineage>
        <taxon>Bacteria</taxon>
        <taxon>Bacillati</taxon>
        <taxon>Cyanobacteriota</taxon>
        <taxon>Cyanophyceae</taxon>
        <taxon>Pleurocapsales</taxon>
        <taxon>Hyellaceae</taxon>
        <taxon>Hyella</taxon>
    </lineage>
</organism>